<sequence length="153" mass="17438">MKKIAMVCLVLFGVLGCQSDDKEEIVKEDSTPVAIEFETIKQGNLTNNLSVPGNYTLRTVDQWVDFQVTANFFDDLRFDIDTYNVYEMFAVLDDVKETTGYSIEIKSISKVDGKLIVTVQRYNPELGENIFNKVSQPYHIVKLRKTGLPVVFK</sequence>
<feature type="domain" description="PrcB C-terminal" evidence="1">
    <location>
        <begin position="95"/>
        <end position="143"/>
    </location>
</feature>
<name>A0A444HE75_9FLAO</name>
<dbReference type="GO" id="GO:0006508">
    <property type="term" value="P:proteolysis"/>
    <property type="evidence" value="ECO:0007669"/>
    <property type="project" value="UniProtKB-KW"/>
</dbReference>
<proteinExistence type="predicted"/>
<protein>
    <submittedName>
        <fullName evidence="2">Protease complex subunit PrcB family protein</fullName>
    </submittedName>
</protein>
<gene>
    <name evidence="2" type="ORF">EPI11_04460</name>
</gene>
<dbReference type="OrthoDB" id="1447404at2"/>
<dbReference type="InterPro" id="IPR025748">
    <property type="entry name" value="PrcB_C_dom"/>
</dbReference>
<dbReference type="Pfam" id="PF14343">
    <property type="entry name" value="PrcB_C"/>
    <property type="match status" value="1"/>
</dbReference>
<reference evidence="2 3" key="1">
    <citation type="submission" date="2019-01" db="EMBL/GenBank/DDBJ databases">
        <title>Flavobacterium sp. nov.,isolated from freshwater.</title>
        <authorList>
            <person name="Zhang R."/>
            <person name="Du Z.-J."/>
        </authorList>
    </citation>
    <scope>NUCLEOTIDE SEQUENCE [LARGE SCALE GENOMIC DNA]</scope>
    <source>
        <strain evidence="2 3">1E403</strain>
    </source>
</reference>
<dbReference type="GO" id="GO:0008233">
    <property type="term" value="F:peptidase activity"/>
    <property type="evidence" value="ECO:0007669"/>
    <property type="project" value="UniProtKB-KW"/>
</dbReference>
<accession>A0A444HE75</accession>
<keyword evidence="2" id="KW-0378">Hydrolase</keyword>
<evidence type="ECO:0000259" key="1">
    <source>
        <dbReference type="Pfam" id="PF14343"/>
    </source>
</evidence>
<dbReference type="EMBL" id="SBII01000002">
    <property type="protein sequence ID" value="RWX02477.1"/>
    <property type="molecule type" value="Genomic_DNA"/>
</dbReference>
<evidence type="ECO:0000313" key="3">
    <source>
        <dbReference type="Proteomes" id="UP000287527"/>
    </source>
</evidence>
<dbReference type="Proteomes" id="UP000287527">
    <property type="component" value="Unassembled WGS sequence"/>
</dbReference>
<keyword evidence="2" id="KW-0645">Protease</keyword>
<keyword evidence="3" id="KW-1185">Reference proteome</keyword>
<dbReference type="PROSITE" id="PS51257">
    <property type="entry name" value="PROKAR_LIPOPROTEIN"/>
    <property type="match status" value="1"/>
</dbReference>
<evidence type="ECO:0000313" key="2">
    <source>
        <dbReference type="EMBL" id="RWX02477.1"/>
    </source>
</evidence>
<organism evidence="2 3">
    <name type="scientific">Flavobacterium cerinum</name>
    <dbReference type="NCBI Taxonomy" id="2502784"/>
    <lineage>
        <taxon>Bacteria</taxon>
        <taxon>Pseudomonadati</taxon>
        <taxon>Bacteroidota</taxon>
        <taxon>Flavobacteriia</taxon>
        <taxon>Flavobacteriales</taxon>
        <taxon>Flavobacteriaceae</taxon>
        <taxon>Flavobacterium</taxon>
    </lineage>
</organism>
<dbReference type="RefSeq" id="WP_128388749.1">
    <property type="nucleotide sequence ID" value="NZ_SBII01000002.1"/>
</dbReference>
<comment type="caution">
    <text evidence="2">The sequence shown here is derived from an EMBL/GenBank/DDBJ whole genome shotgun (WGS) entry which is preliminary data.</text>
</comment>
<dbReference type="AlphaFoldDB" id="A0A444HE75"/>